<accession>A0A8H6X3B0</accession>
<reference evidence="1" key="1">
    <citation type="submission" date="2020-05" db="EMBL/GenBank/DDBJ databases">
        <title>Mycena genomes resolve the evolution of fungal bioluminescence.</title>
        <authorList>
            <person name="Tsai I.J."/>
        </authorList>
    </citation>
    <scope>NUCLEOTIDE SEQUENCE</scope>
    <source>
        <strain evidence="1">160909Yilan</strain>
    </source>
</reference>
<evidence type="ECO:0000313" key="1">
    <source>
        <dbReference type="EMBL" id="KAF7333663.1"/>
    </source>
</evidence>
<keyword evidence="2" id="KW-1185">Reference proteome</keyword>
<organism evidence="1 2">
    <name type="scientific">Mycena sanguinolenta</name>
    <dbReference type="NCBI Taxonomy" id="230812"/>
    <lineage>
        <taxon>Eukaryota</taxon>
        <taxon>Fungi</taxon>
        <taxon>Dikarya</taxon>
        <taxon>Basidiomycota</taxon>
        <taxon>Agaricomycotina</taxon>
        <taxon>Agaricomycetes</taxon>
        <taxon>Agaricomycetidae</taxon>
        <taxon>Agaricales</taxon>
        <taxon>Marasmiineae</taxon>
        <taxon>Mycenaceae</taxon>
        <taxon>Mycena</taxon>
    </lineage>
</organism>
<evidence type="ECO:0000313" key="2">
    <source>
        <dbReference type="Proteomes" id="UP000623467"/>
    </source>
</evidence>
<sequence length="51" mass="5618">MTSYDPDVVATHRCVEVLDSGEIELAFFLFRTLPHGLCAPLNSLLGLHFTA</sequence>
<name>A0A8H6X3B0_9AGAR</name>
<comment type="caution">
    <text evidence="1">The sequence shown here is derived from an EMBL/GenBank/DDBJ whole genome shotgun (WGS) entry which is preliminary data.</text>
</comment>
<gene>
    <name evidence="1" type="ORF">MSAN_02409400</name>
</gene>
<dbReference type="EMBL" id="JACAZH010000052">
    <property type="protein sequence ID" value="KAF7333663.1"/>
    <property type="molecule type" value="Genomic_DNA"/>
</dbReference>
<dbReference type="AlphaFoldDB" id="A0A8H6X3B0"/>
<proteinExistence type="predicted"/>
<protein>
    <submittedName>
        <fullName evidence="1">Uncharacterized protein</fullName>
    </submittedName>
</protein>
<dbReference type="Proteomes" id="UP000623467">
    <property type="component" value="Unassembled WGS sequence"/>
</dbReference>